<feature type="domain" description="Heterokaryon incompatibility" evidence="2">
    <location>
        <begin position="96"/>
        <end position="211"/>
    </location>
</feature>
<dbReference type="AlphaFoldDB" id="A0A1L7XT70"/>
<evidence type="ECO:0000259" key="2">
    <source>
        <dbReference type="Pfam" id="PF06985"/>
    </source>
</evidence>
<dbReference type="PANTHER" id="PTHR24148:SF64">
    <property type="entry name" value="HETEROKARYON INCOMPATIBILITY DOMAIN-CONTAINING PROTEIN"/>
    <property type="match status" value="1"/>
</dbReference>
<gene>
    <name evidence="3" type="ORF">PAC_18121</name>
</gene>
<feature type="region of interest" description="Disordered" evidence="1">
    <location>
        <begin position="312"/>
        <end position="340"/>
    </location>
</feature>
<evidence type="ECO:0000256" key="1">
    <source>
        <dbReference type="SAM" id="MobiDB-lite"/>
    </source>
</evidence>
<keyword evidence="4" id="KW-1185">Reference proteome</keyword>
<evidence type="ECO:0000313" key="3">
    <source>
        <dbReference type="EMBL" id="CZR68222.1"/>
    </source>
</evidence>
<accession>A0A1L7XT70</accession>
<dbReference type="EMBL" id="FJOG01000052">
    <property type="protein sequence ID" value="CZR68222.1"/>
    <property type="molecule type" value="Genomic_DNA"/>
</dbReference>
<dbReference type="Pfam" id="PF26639">
    <property type="entry name" value="Het-6_barrel"/>
    <property type="match status" value="1"/>
</dbReference>
<dbReference type="Proteomes" id="UP000184330">
    <property type="component" value="Unassembled WGS sequence"/>
</dbReference>
<evidence type="ECO:0000313" key="4">
    <source>
        <dbReference type="Proteomes" id="UP000184330"/>
    </source>
</evidence>
<sequence length="553" mass="62938">MSNSDEDSACSSAPSARGRHKAWSRAFKELFPQLMKKLSAMQNTYIYQDLAYHDDIRILKIMCGDQAAPLKCMLLPSALPTINGRPSSSTSKMHDYFALSYCWGREEPTHPITMYDEQLQKLTLSNSIFYIQENVAAALRHFRREDADVNIWIDALCINQANDDEKTAQVSRMHEIYSTADYVCVWLGAGKPETRDTFRFLNTILELERLDRLIDNEQSLESWINSMSLDILCRHWAPGPTAFTPRQILELEKAGQKTEPESLPTWIPRIEGHAFWGRSGIQYGRSRRNGDSFVADLERQIRRPYNASKSLPPNIKFGRLRPPNQKTQWKRNPQKDTPEKSYLAGIVDPRSSRLGKYDGTLHVRGFKLGIIEKLSGRVLNGVIPGEALRYGGWPEEPKSGSFPTATNVPDRLWRTLVADRGPYGDNAPRWYRRACVEVLINVNSNGDLNTEVLLGLEDLPTAIREYMTRIQEVTWNRKFFLAESRTGESLYGLAPPGARYGDDICIFFGCSVPVIVRKVSSKQYQFVGECYVHAAMKGEAIQGEMKSEYFILI</sequence>
<proteinExistence type="predicted"/>
<organism evidence="3 4">
    <name type="scientific">Phialocephala subalpina</name>
    <dbReference type="NCBI Taxonomy" id="576137"/>
    <lineage>
        <taxon>Eukaryota</taxon>
        <taxon>Fungi</taxon>
        <taxon>Dikarya</taxon>
        <taxon>Ascomycota</taxon>
        <taxon>Pezizomycotina</taxon>
        <taxon>Leotiomycetes</taxon>
        <taxon>Helotiales</taxon>
        <taxon>Mollisiaceae</taxon>
        <taxon>Phialocephala</taxon>
        <taxon>Phialocephala fortinii species complex</taxon>
    </lineage>
</organism>
<dbReference type="InterPro" id="IPR052895">
    <property type="entry name" value="HetReg/Transcr_Mod"/>
</dbReference>
<dbReference type="Pfam" id="PF06985">
    <property type="entry name" value="HET"/>
    <property type="match status" value="1"/>
</dbReference>
<name>A0A1L7XT70_9HELO</name>
<protein>
    <recommendedName>
        <fullName evidence="2">Heterokaryon incompatibility domain-containing protein</fullName>
    </recommendedName>
</protein>
<dbReference type="InterPro" id="IPR010730">
    <property type="entry name" value="HET"/>
</dbReference>
<dbReference type="PANTHER" id="PTHR24148">
    <property type="entry name" value="ANKYRIN REPEAT DOMAIN-CONTAINING PROTEIN 39 HOMOLOG-RELATED"/>
    <property type="match status" value="1"/>
</dbReference>
<dbReference type="STRING" id="576137.A0A1L7XT70"/>
<reference evidence="3 4" key="1">
    <citation type="submission" date="2016-03" db="EMBL/GenBank/DDBJ databases">
        <authorList>
            <person name="Ploux O."/>
        </authorList>
    </citation>
    <scope>NUCLEOTIDE SEQUENCE [LARGE SCALE GENOMIC DNA]</scope>
    <source>
        <strain evidence="3 4">UAMH 11012</strain>
    </source>
</reference>
<dbReference type="OrthoDB" id="3559897at2759"/>